<dbReference type="KEGG" id="sgrg:L0C25_10410"/>
<dbReference type="InterPro" id="IPR017972">
    <property type="entry name" value="Cyt_P450_CS"/>
</dbReference>
<name>A0AA46YLZ1_9ACTN</name>
<evidence type="ECO:0000256" key="1">
    <source>
        <dbReference type="ARBA" id="ARBA00010617"/>
    </source>
</evidence>
<reference evidence="9" key="1">
    <citation type="submission" date="2022-01" db="EMBL/GenBank/DDBJ databases">
        <title>Nocardioidaceae gen. sp. A5X3R13.</title>
        <authorList>
            <person name="Lopez Marin M.A."/>
            <person name="Uhlik O."/>
        </authorList>
    </citation>
    <scope>NUCLEOTIDE SEQUENCE</scope>
    <source>
        <strain evidence="9">A5X3R13</strain>
    </source>
</reference>
<dbReference type="Gene3D" id="1.10.630.10">
    <property type="entry name" value="Cytochrome P450"/>
    <property type="match status" value="1"/>
</dbReference>
<evidence type="ECO:0000256" key="7">
    <source>
        <dbReference type="RuleBase" id="RU000461"/>
    </source>
</evidence>
<feature type="compositionally biased region" description="Polar residues" evidence="8">
    <location>
        <begin position="1"/>
        <end position="13"/>
    </location>
</feature>
<comment type="similarity">
    <text evidence="1 7">Belongs to the cytochrome P450 family.</text>
</comment>
<dbReference type="GO" id="GO:0005506">
    <property type="term" value="F:iron ion binding"/>
    <property type="evidence" value="ECO:0007669"/>
    <property type="project" value="InterPro"/>
</dbReference>
<dbReference type="GO" id="GO:0008395">
    <property type="term" value="F:steroid hydroxylase activity"/>
    <property type="evidence" value="ECO:0007669"/>
    <property type="project" value="TreeGrafter"/>
</dbReference>
<feature type="region of interest" description="Disordered" evidence="8">
    <location>
        <begin position="1"/>
        <end position="49"/>
    </location>
</feature>
<accession>A0AA46YLZ1</accession>
<sequence length="480" mass="52727">MSTPDSSVNNSAPTPHGSAPVPKGDPATCPVAHGGALHPSESTDWGPNRRSRIPGRVFATWACGYGFTRWFLHLGARRGDLLARLVVDPQLRADPYATYDEVRKRGPVFDGRYISATTRYKAANHILRSDAFGVAGGTGGLPAPVGRLLDRVAEPGALGPLSPPSMLAIDPPEHTRNRRRVSRVFTPRAVARLESSVQRVADDLIDRIVASGASEFDLVERYASQLPVAVISDILGVPQDMRQRVLQWGDHAAVTLDPDLAWRTYRDAEHDLRAMYAWFDEHAAYLRQHPGEDLLSELAQLEGEDRLDDDEMRATGLLVLGAGFETTVNLISNAVALLDAHPDQLAKARGDDLWDNAVEEVLRYESPVQLTLREAYEDTDVEGVRVPKGRAILVMLAGANRDPEIFTDPHRFDVARSNAGDHLAFSSGVHYCLGASLARMEATVGLRTLYERLPDLRLSGRPVRKPTRVLRGYERLPVAA</sequence>
<dbReference type="AlphaFoldDB" id="A0AA46YLZ1"/>
<evidence type="ECO:0000256" key="4">
    <source>
        <dbReference type="ARBA" id="ARBA00023002"/>
    </source>
</evidence>
<keyword evidence="4 7" id="KW-0560">Oxidoreductase</keyword>
<keyword evidence="5 7" id="KW-0408">Iron</keyword>
<dbReference type="PRINTS" id="PR00385">
    <property type="entry name" value="P450"/>
</dbReference>
<evidence type="ECO:0000256" key="5">
    <source>
        <dbReference type="ARBA" id="ARBA00023004"/>
    </source>
</evidence>
<protein>
    <submittedName>
        <fullName evidence="9">Cytochrome P450</fullName>
    </submittedName>
</protein>
<keyword evidence="2 7" id="KW-0349">Heme</keyword>
<dbReference type="PROSITE" id="PS00086">
    <property type="entry name" value="CYTOCHROME_P450"/>
    <property type="match status" value="1"/>
</dbReference>
<dbReference type="InterPro" id="IPR002397">
    <property type="entry name" value="Cyt_P450_B"/>
</dbReference>
<dbReference type="GO" id="GO:0006707">
    <property type="term" value="P:cholesterol catabolic process"/>
    <property type="evidence" value="ECO:0007669"/>
    <property type="project" value="TreeGrafter"/>
</dbReference>
<keyword evidence="10" id="KW-1185">Reference proteome</keyword>
<evidence type="ECO:0000256" key="8">
    <source>
        <dbReference type="SAM" id="MobiDB-lite"/>
    </source>
</evidence>
<evidence type="ECO:0000256" key="2">
    <source>
        <dbReference type="ARBA" id="ARBA00022617"/>
    </source>
</evidence>
<dbReference type="RefSeq" id="WP_271636430.1">
    <property type="nucleotide sequence ID" value="NZ_CP094970.1"/>
</dbReference>
<dbReference type="GO" id="GO:0020037">
    <property type="term" value="F:heme binding"/>
    <property type="evidence" value="ECO:0007669"/>
    <property type="project" value="InterPro"/>
</dbReference>
<proteinExistence type="inferred from homology"/>
<evidence type="ECO:0000256" key="6">
    <source>
        <dbReference type="ARBA" id="ARBA00023033"/>
    </source>
</evidence>
<dbReference type="InterPro" id="IPR001128">
    <property type="entry name" value="Cyt_P450"/>
</dbReference>
<keyword evidence="6 7" id="KW-0503">Monooxygenase</keyword>
<dbReference type="PRINTS" id="PR00359">
    <property type="entry name" value="BP450"/>
</dbReference>
<dbReference type="CDD" id="cd20625">
    <property type="entry name" value="CYP164-like"/>
    <property type="match status" value="1"/>
</dbReference>
<organism evidence="9 10">
    <name type="scientific">Solicola gregarius</name>
    <dbReference type="NCBI Taxonomy" id="2908642"/>
    <lineage>
        <taxon>Bacteria</taxon>
        <taxon>Bacillati</taxon>
        <taxon>Actinomycetota</taxon>
        <taxon>Actinomycetes</taxon>
        <taxon>Propionibacteriales</taxon>
        <taxon>Nocardioidaceae</taxon>
        <taxon>Solicola</taxon>
    </lineage>
</organism>
<evidence type="ECO:0000313" key="9">
    <source>
        <dbReference type="EMBL" id="UYM07455.1"/>
    </source>
</evidence>
<dbReference type="GO" id="GO:0036199">
    <property type="term" value="F:cholest-4-en-3-one 26-monooxygenase activity"/>
    <property type="evidence" value="ECO:0007669"/>
    <property type="project" value="TreeGrafter"/>
</dbReference>
<dbReference type="InterPro" id="IPR036396">
    <property type="entry name" value="Cyt_P450_sf"/>
</dbReference>
<dbReference type="SUPFAM" id="SSF48264">
    <property type="entry name" value="Cytochrome P450"/>
    <property type="match status" value="1"/>
</dbReference>
<dbReference type="Pfam" id="PF00067">
    <property type="entry name" value="p450"/>
    <property type="match status" value="2"/>
</dbReference>
<dbReference type="FunFam" id="1.10.630.10:FF:000018">
    <property type="entry name" value="Cytochrome P450 monooxygenase"/>
    <property type="match status" value="1"/>
</dbReference>
<evidence type="ECO:0000313" key="10">
    <source>
        <dbReference type="Proteomes" id="UP001164390"/>
    </source>
</evidence>
<dbReference type="Proteomes" id="UP001164390">
    <property type="component" value="Chromosome"/>
</dbReference>
<keyword evidence="3 7" id="KW-0479">Metal-binding</keyword>
<gene>
    <name evidence="9" type="ORF">L0C25_10410</name>
</gene>
<dbReference type="PANTHER" id="PTHR46696">
    <property type="entry name" value="P450, PUTATIVE (EUROFUNG)-RELATED"/>
    <property type="match status" value="1"/>
</dbReference>
<dbReference type="PANTHER" id="PTHR46696:SF4">
    <property type="entry name" value="BIOTIN BIOSYNTHESIS CYTOCHROME P450"/>
    <property type="match status" value="1"/>
</dbReference>
<dbReference type="EMBL" id="CP094970">
    <property type="protein sequence ID" value="UYM07455.1"/>
    <property type="molecule type" value="Genomic_DNA"/>
</dbReference>
<evidence type="ECO:0000256" key="3">
    <source>
        <dbReference type="ARBA" id="ARBA00022723"/>
    </source>
</evidence>